<organism evidence="2 3">
    <name type="scientific">Pseudobacteroides cellulosolvens ATCC 35603 = DSM 2933</name>
    <dbReference type="NCBI Taxonomy" id="398512"/>
    <lineage>
        <taxon>Bacteria</taxon>
        <taxon>Bacillati</taxon>
        <taxon>Bacillota</taxon>
        <taxon>Clostridia</taxon>
        <taxon>Eubacteriales</taxon>
        <taxon>Oscillospiraceae</taxon>
        <taxon>Pseudobacteroides</taxon>
    </lineage>
</organism>
<dbReference type="OrthoDB" id="9803936at2"/>
<keyword evidence="3" id="KW-1185">Reference proteome</keyword>
<dbReference type="InterPro" id="IPR014944">
    <property type="entry name" value="Toxin_SymE-like"/>
</dbReference>
<dbReference type="GO" id="GO:0005737">
    <property type="term" value="C:cytoplasm"/>
    <property type="evidence" value="ECO:0007669"/>
    <property type="project" value="InterPro"/>
</dbReference>
<protein>
    <recommendedName>
        <fullName evidence="1">Toxin SymE-like domain-containing protein</fullName>
    </recommendedName>
</protein>
<proteinExistence type="predicted"/>
<reference evidence="3" key="1">
    <citation type="submission" date="2015-07" db="EMBL/GenBank/DDBJ databases">
        <title>Near-Complete Genome Sequence of the Cellulolytic Bacterium Bacteroides (Pseudobacteroides) cellulosolvens ATCC 35603.</title>
        <authorList>
            <person name="Dassa B."/>
            <person name="Utturkar S.M."/>
            <person name="Klingeman D.M."/>
            <person name="Hurt R.A."/>
            <person name="Keller M."/>
            <person name="Xu J."/>
            <person name="Reddy Y.H.K."/>
            <person name="Borovok I."/>
            <person name="Grinberg I.R."/>
            <person name="Lamed R."/>
            <person name="Zhivin O."/>
            <person name="Bayer E.A."/>
            <person name="Brown S.D."/>
        </authorList>
    </citation>
    <scope>NUCLEOTIDE SEQUENCE [LARGE SCALE GENOMIC DNA]</scope>
    <source>
        <strain evidence="3">DSM 2933</strain>
    </source>
</reference>
<comment type="caution">
    <text evidence="2">The sequence shown here is derived from an EMBL/GenBank/DDBJ whole genome shotgun (WGS) entry which is preliminary data.</text>
</comment>
<feature type="domain" description="Toxin SymE-like" evidence="1">
    <location>
        <begin position="12"/>
        <end position="49"/>
    </location>
</feature>
<accession>A0A0L6JXG4</accession>
<sequence length="56" mass="6077">MVALSSVRSHWLDDSPAIVVSAEWLATYGFEVGSRVVIDVSQGIITIRPVDCEDDA</sequence>
<dbReference type="AlphaFoldDB" id="A0A0L6JXG4"/>
<name>A0A0L6JXG4_9FIRM</name>
<dbReference type="RefSeq" id="WP_081927205.1">
    <property type="nucleotide sequence ID" value="NZ_JQKC01000040.1"/>
</dbReference>
<gene>
    <name evidence="2" type="ORF">Bccel_5532</name>
</gene>
<evidence type="ECO:0000259" key="1">
    <source>
        <dbReference type="Pfam" id="PF08845"/>
    </source>
</evidence>
<evidence type="ECO:0000313" key="3">
    <source>
        <dbReference type="Proteomes" id="UP000036923"/>
    </source>
</evidence>
<dbReference type="GO" id="GO:0003723">
    <property type="term" value="F:RNA binding"/>
    <property type="evidence" value="ECO:0007669"/>
    <property type="project" value="InterPro"/>
</dbReference>
<dbReference type="SUPFAM" id="SSF89447">
    <property type="entry name" value="AbrB/MazE/MraZ-like"/>
    <property type="match status" value="1"/>
</dbReference>
<dbReference type="InterPro" id="IPR037914">
    <property type="entry name" value="SpoVT-AbrB_sf"/>
</dbReference>
<dbReference type="GO" id="GO:0016788">
    <property type="term" value="F:hydrolase activity, acting on ester bonds"/>
    <property type="evidence" value="ECO:0007669"/>
    <property type="project" value="InterPro"/>
</dbReference>
<dbReference type="Proteomes" id="UP000036923">
    <property type="component" value="Unassembled WGS sequence"/>
</dbReference>
<dbReference type="eggNOG" id="ENOG502ZKCZ">
    <property type="taxonomic scope" value="Bacteria"/>
</dbReference>
<dbReference type="EMBL" id="LGTC01000001">
    <property type="protein sequence ID" value="KNY30255.1"/>
    <property type="molecule type" value="Genomic_DNA"/>
</dbReference>
<dbReference type="GO" id="GO:0016070">
    <property type="term" value="P:RNA metabolic process"/>
    <property type="evidence" value="ECO:0007669"/>
    <property type="project" value="InterPro"/>
</dbReference>
<evidence type="ECO:0000313" key="2">
    <source>
        <dbReference type="EMBL" id="KNY30255.1"/>
    </source>
</evidence>
<dbReference type="Pfam" id="PF08845">
    <property type="entry name" value="SymE_toxin"/>
    <property type="match status" value="1"/>
</dbReference>